<sequence length="75" mass="8550">MNENLDYKEGIENNCLYCLLKSNCKLHSIVRNNSDVFKLALGLESINVYSESDCDIGKFCKLFVKDDITELSLPK</sequence>
<organism evidence="1">
    <name type="scientific">marine sediment metagenome</name>
    <dbReference type="NCBI Taxonomy" id="412755"/>
    <lineage>
        <taxon>unclassified sequences</taxon>
        <taxon>metagenomes</taxon>
        <taxon>ecological metagenomes</taxon>
    </lineage>
</organism>
<accession>A0A0F9G745</accession>
<evidence type="ECO:0000313" key="1">
    <source>
        <dbReference type="EMBL" id="KKL65300.1"/>
    </source>
</evidence>
<feature type="non-terminal residue" evidence="1">
    <location>
        <position position="75"/>
    </location>
</feature>
<proteinExistence type="predicted"/>
<protein>
    <submittedName>
        <fullName evidence="1">Uncharacterized protein</fullName>
    </submittedName>
</protein>
<dbReference type="AlphaFoldDB" id="A0A0F9G745"/>
<gene>
    <name evidence="1" type="ORF">LCGC14_2156440</name>
</gene>
<comment type="caution">
    <text evidence="1">The sequence shown here is derived from an EMBL/GenBank/DDBJ whole genome shotgun (WGS) entry which is preliminary data.</text>
</comment>
<reference evidence="1" key="1">
    <citation type="journal article" date="2015" name="Nature">
        <title>Complex archaea that bridge the gap between prokaryotes and eukaryotes.</title>
        <authorList>
            <person name="Spang A."/>
            <person name="Saw J.H."/>
            <person name="Jorgensen S.L."/>
            <person name="Zaremba-Niedzwiedzka K."/>
            <person name="Martijn J."/>
            <person name="Lind A.E."/>
            <person name="van Eijk R."/>
            <person name="Schleper C."/>
            <person name="Guy L."/>
            <person name="Ettema T.J."/>
        </authorList>
    </citation>
    <scope>NUCLEOTIDE SEQUENCE</scope>
</reference>
<dbReference type="EMBL" id="LAZR01027581">
    <property type="protein sequence ID" value="KKL65300.1"/>
    <property type="molecule type" value="Genomic_DNA"/>
</dbReference>
<name>A0A0F9G745_9ZZZZ</name>